<dbReference type="AlphaFoldDB" id="A0A0F9HYC3"/>
<proteinExistence type="predicted"/>
<protein>
    <submittedName>
        <fullName evidence="1">Uncharacterized protein</fullName>
    </submittedName>
</protein>
<name>A0A0F9HYC3_9ZZZZ</name>
<dbReference type="EMBL" id="LAZR01013835">
    <property type="protein sequence ID" value="KKM20122.1"/>
    <property type="molecule type" value="Genomic_DNA"/>
</dbReference>
<sequence length="97" mass="11136">MGDEEQPRFTLYVKCNICGHEFPETMEKCPLCQGITEQQRANMRMTDGDRRDALRRAMTPLLEVRDSVFHDPKRQEIKALAGHALDTCTKIASLLKE</sequence>
<comment type="caution">
    <text evidence="1">The sequence shown here is derived from an EMBL/GenBank/DDBJ whole genome shotgun (WGS) entry which is preliminary data.</text>
</comment>
<accession>A0A0F9HYC3</accession>
<evidence type="ECO:0000313" key="1">
    <source>
        <dbReference type="EMBL" id="KKM20122.1"/>
    </source>
</evidence>
<reference evidence="1" key="1">
    <citation type="journal article" date="2015" name="Nature">
        <title>Complex archaea that bridge the gap between prokaryotes and eukaryotes.</title>
        <authorList>
            <person name="Spang A."/>
            <person name="Saw J.H."/>
            <person name="Jorgensen S.L."/>
            <person name="Zaremba-Niedzwiedzka K."/>
            <person name="Martijn J."/>
            <person name="Lind A.E."/>
            <person name="van Eijk R."/>
            <person name="Schleper C."/>
            <person name="Guy L."/>
            <person name="Ettema T.J."/>
        </authorList>
    </citation>
    <scope>NUCLEOTIDE SEQUENCE</scope>
</reference>
<gene>
    <name evidence="1" type="ORF">LCGC14_1648730</name>
</gene>
<organism evidence="1">
    <name type="scientific">marine sediment metagenome</name>
    <dbReference type="NCBI Taxonomy" id="412755"/>
    <lineage>
        <taxon>unclassified sequences</taxon>
        <taxon>metagenomes</taxon>
        <taxon>ecological metagenomes</taxon>
    </lineage>
</organism>